<gene>
    <name evidence="1" type="ORF">VNO77_38899</name>
</gene>
<organism evidence="1 2">
    <name type="scientific">Canavalia gladiata</name>
    <name type="common">Sword bean</name>
    <name type="synonym">Dolichos gladiatus</name>
    <dbReference type="NCBI Taxonomy" id="3824"/>
    <lineage>
        <taxon>Eukaryota</taxon>
        <taxon>Viridiplantae</taxon>
        <taxon>Streptophyta</taxon>
        <taxon>Embryophyta</taxon>
        <taxon>Tracheophyta</taxon>
        <taxon>Spermatophyta</taxon>
        <taxon>Magnoliopsida</taxon>
        <taxon>eudicotyledons</taxon>
        <taxon>Gunneridae</taxon>
        <taxon>Pentapetalae</taxon>
        <taxon>rosids</taxon>
        <taxon>fabids</taxon>
        <taxon>Fabales</taxon>
        <taxon>Fabaceae</taxon>
        <taxon>Papilionoideae</taxon>
        <taxon>50 kb inversion clade</taxon>
        <taxon>NPAAA clade</taxon>
        <taxon>indigoferoid/millettioid clade</taxon>
        <taxon>Phaseoleae</taxon>
        <taxon>Canavalia</taxon>
    </lineage>
</organism>
<dbReference type="Proteomes" id="UP001367508">
    <property type="component" value="Unassembled WGS sequence"/>
</dbReference>
<evidence type="ECO:0000313" key="2">
    <source>
        <dbReference type="Proteomes" id="UP001367508"/>
    </source>
</evidence>
<sequence>MHASLQLPKYETWMDDESFGFKSGFCHIAQDYLFVLGKSVITVWLETIRTEPYELQTVLALLTSQETRIEIITGLIIVVTSIPGRGWLNVEWSNVSRQNRASCMRVLCYCRPSDISGIVDLSLIWGSFPIAGSRGITRNEPTLDAHNEVSKGLIVKL</sequence>
<proteinExistence type="predicted"/>
<comment type="caution">
    <text evidence="1">The sequence shown here is derived from an EMBL/GenBank/DDBJ whole genome shotgun (WGS) entry which is preliminary data.</text>
</comment>
<keyword evidence="2" id="KW-1185">Reference proteome</keyword>
<reference evidence="1 2" key="1">
    <citation type="submission" date="2024-01" db="EMBL/GenBank/DDBJ databases">
        <title>The genomes of 5 underutilized Papilionoideae crops provide insights into root nodulation and disease resistanc.</title>
        <authorList>
            <person name="Jiang F."/>
        </authorList>
    </citation>
    <scope>NUCLEOTIDE SEQUENCE [LARGE SCALE GENOMIC DNA]</scope>
    <source>
        <strain evidence="1">LVBAO_FW01</strain>
        <tissue evidence="1">Leaves</tissue>
    </source>
</reference>
<evidence type="ECO:0000313" key="1">
    <source>
        <dbReference type="EMBL" id="KAK7313705.1"/>
    </source>
</evidence>
<name>A0AAN9K9F9_CANGL</name>
<dbReference type="EMBL" id="JAYMYQ010000009">
    <property type="protein sequence ID" value="KAK7313705.1"/>
    <property type="molecule type" value="Genomic_DNA"/>
</dbReference>
<dbReference type="AlphaFoldDB" id="A0AAN9K9F9"/>
<protein>
    <submittedName>
        <fullName evidence="1">Uncharacterized protein</fullName>
    </submittedName>
</protein>
<accession>A0AAN9K9F9</accession>